<dbReference type="InParanoid" id="A0A3Q3FLP2"/>
<dbReference type="InterPro" id="IPR043502">
    <property type="entry name" value="DNA/RNA_pol_sf"/>
</dbReference>
<name>A0A3Q3FLP2_9LABR</name>
<keyword evidence="3" id="KW-1185">Reference proteome</keyword>
<dbReference type="GeneTree" id="ENSGT00940000165023"/>
<protein>
    <recommendedName>
        <fullName evidence="1">Reverse transcriptase domain-containing protein</fullName>
    </recommendedName>
</protein>
<evidence type="ECO:0000313" key="3">
    <source>
        <dbReference type="Proteomes" id="UP000261660"/>
    </source>
</evidence>
<evidence type="ECO:0000259" key="1">
    <source>
        <dbReference type="PROSITE" id="PS50878"/>
    </source>
</evidence>
<dbReference type="STRING" id="56723.ENSLBEP00000020577"/>
<reference evidence="2" key="2">
    <citation type="submission" date="2025-09" db="UniProtKB">
        <authorList>
            <consortium name="Ensembl"/>
        </authorList>
    </citation>
    <scope>IDENTIFICATION</scope>
</reference>
<dbReference type="CDD" id="cd01650">
    <property type="entry name" value="RT_nLTR_like"/>
    <property type="match status" value="1"/>
</dbReference>
<sequence>QNKIKEYLSGIKLPQVTEKQNEDLTLPITLDEIKVAIKKQKKCKSPGSDGFTAEFYKEFEKELAPILERTFNWALDHSQWANTWCNSLITVIHKEGKDPSDCGSYRPITLLNVDQKMLSTILADRLSKMIPHIIDPDQTGFIPNRHLSDNARRALNIIDYSQKMNVQTLILTLDAEKAFDRVSWPFIIEVRMKLSPLSNGFKPCTKQQENETGGGPLSPLIFAICIEPLAAYIRATDKIEGVKISEECHKLALYVDDVALYITNLGKSLPALMQIINNYSSASGYKLNMQKGEAMVIGAPVSREIKNSYLWKWDMDSIKYLGTVIPKNINILYHMNFNRLEAQIRQDLNRWRTVVLSMNNRIETIRMNVLPRFLFLFQTVPLYMVL</sequence>
<reference evidence="2" key="1">
    <citation type="submission" date="2025-08" db="UniProtKB">
        <authorList>
            <consortium name="Ensembl"/>
        </authorList>
    </citation>
    <scope>IDENTIFICATION</scope>
</reference>
<proteinExistence type="predicted"/>
<organism evidence="2 3">
    <name type="scientific">Labrus bergylta</name>
    <name type="common">ballan wrasse</name>
    <dbReference type="NCBI Taxonomy" id="56723"/>
    <lineage>
        <taxon>Eukaryota</taxon>
        <taxon>Metazoa</taxon>
        <taxon>Chordata</taxon>
        <taxon>Craniata</taxon>
        <taxon>Vertebrata</taxon>
        <taxon>Euteleostomi</taxon>
        <taxon>Actinopterygii</taxon>
        <taxon>Neopterygii</taxon>
        <taxon>Teleostei</taxon>
        <taxon>Neoteleostei</taxon>
        <taxon>Acanthomorphata</taxon>
        <taxon>Eupercaria</taxon>
        <taxon>Labriformes</taxon>
        <taxon>Labridae</taxon>
        <taxon>Labrus</taxon>
    </lineage>
</organism>
<dbReference type="InterPro" id="IPR000477">
    <property type="entry name" value="RT_dom"/>
</dbReference>
<dbReference type="PANTHER" id="PTHR31635:SF196">
    <property type="entry name" value="REVERSE TRANSCRIPTASE DOMAIN-CONTAINING PROTEIN-RELATED"/>
    <property type="match status" value="1"/>
</dbReference>
<feature type="domain" description="Reverse transcriptase" evidence="1">
    <location>
        <begin position="73"/>
        <end position="325"/>
    </location>
</feature>
<dbReference type="Ensembl" id="ENSLBET00000021702.1">
    <property type="protein sequence ID" value="ENSLBEP00000020577.1"/>
    <property type="gene ID" value="ENSLBEG00000015833.1"/>
</dbReference>
<dbReference type="Proteomes" id="UP000261660">
    <property type="component" value="Unplaced"/>
</dbReference>
<dbReference type="SUPFAM" id="SSF56672">
    <property type="entry name" value="DNA/RNA polymerases"/>
    <property type="match status" value="1"/>
</dbReference>
<dbReference type="PANTHER" id="PTHR31635">
    <property type="entry name" value="REVERSE TRANSCRIPTASE DOMAIN-CONTAINING PROTEIN-RELATED"/>
    <property type="match status" value="1"/>
</dbReference>
<dbReference type="AlphaFoldDB" id="A0A3Q3FLP2"/>
<accession>A0A3Q3FLP2</accession>
<dbReference type="Pfam" id="PF00078">
    <property type="entry name" value="RVT_1"/>
    <property type="match status" value="1"/>
</dbReference>
<evidence type="ECO:0000313" key="2">
    <source>
        <dbReference type="Ensembl" id="ENSLBEP00000020577.1"/>
    </source>
</evidence>
<dbReference type="PROSITE" id="PS50878">
    <property type="entry name" value="RT_POL"/>
    <property type="match status" value="1"/>
</dbReference>